<comment type="caution">
    <text evidence="1">The sequence shown here is derived from an EMBL/GenBank/DDBJ whole genome shotgun (WGS) entry which is preliminary data.</text>
</comment>
<dbReference type="EMBL" id="JAJHVV010000006">
    <property type="protein sequence ID" value="MCK6263955.1"/>
    <property type="molecule type" value="Genomic_DNA"/>
</dbReference>
<organism evidence="1 2">
    <name type="scientific">Vibrio amylolyticus</name>
    <dbReference type="NCBI Taxonomy" id="2847292"/>
    <lineage>
        <taxon>Bacteria</taxon>
        <taxon>Pseudomonadati</taxon>
        <taxon>Pseudomonadota</taxon>
        <taxon>Gammaproteobacteria</taxon>
        <taxon>Vibrionales</taxon>
        <taxon>Vibrionaceae</taxon>
        <taxon>Vibrio</taxon>
    </lineage>
</organism>
<reference evidence="1" key="1">
    <citation type="submission" date="2021-11" db="EMBL/GenBank/DDBJ databases">
        <title>Vibrio ZSDE26 sp. nov. and Vibrio ZSDZ34 sp. nov., isolated from coastal seawater in Qingdao.</title>
        <authorList>
            <person name="Zhang P."/>
        </authorList>
    </citation>
    <scope>NUCLEOTIDE SEQUENCE</scope>
    <source>
        <strain evidence="1">ZSDE26</strain>
    </source>
</reference>
<dbReference type="RefSeq" id="WP_248009034.1">
    <property type="nucleotide sequence ID" value="NZ_JAJHVV010000006.1"/>
</dbReference>
<gene>
    <name evidence="1" type="ORF">KP803_11805</name>
</gene>
<proteinExistence type="predicted"/>
<dbReference type="AlphaFoldDB" id="A0A9X1XKQ7"/>
<evidence type="ECO:0000313" key="1">
    <source>
        <dbReference type="EMBL" id="MCK6263955.1"/>
    </source>
</evidence>
<name>A0A9X1XKQ7_9VIBR</name>
<keyword evidence="2" id="KW-1185">Reference proteome</keyword>
<dbReference type="Proteomes" id="UP001139559">
    <property type="component" value="Unassembled WGS sequence"/>
</dbReference>
<evidence type="ECO:0000313" key="2">
    <source>
        <dbReference type="Proteomes" id="UP001139559"/>
    </source>
</evidence>
<protein>
    <submittedName>
        <fullName evidence="1">Uncharacterized protein</fullName>
    </submittedName>
</protein>
<sequence length="84" mass="9567">MGKSWVLIGVAFIGYYSFGKFNDHMNNVVLASSNDYLQKLHQHVMCDNKPDLTFFESLTSTKASWALRERGRVDLAMEVSMSCK</sequence>
<accession>A0A9X1XKQ7</accession>